<sequence length="132" mass="14116">MHRMKRVTCAAVTLALASAMAGQSSAQDEPVGYGEAFAALEASTLLDLDNIEAEATVDIVPMSEVEPTNGANAEAFAKMREGHAAALEDVRQQVRNNEKITSALKAEGYTADQVVAVWNDADKEVTVFVEEM</sequence>
<dbReference type="EMBL" id="CP030941">
    <property type="protein sequence ID" value="UUP16470.1"/>
    <property type="molecule type" value="Genomic_DNA"/>
</dbReference>
<evidence type="ECO:0000313" key="3">
    <source>
        <dbReference type="Proteomes" id="UP001342418"/>
    </source>
</evidence>
<dbReference type="Proteomes" id="UP001342418">
    <property type="component" value="Chromosome"/>
</dbReference>
<evidence type="ECO:0008006" key="4">
    <source>
        <dbReference type="Google" id="ProtNLM"/>
    </source>
</evidence>
<name>A0ABY5MEK2_9HYPH</name>
<proteinExistence type="predicted"/>
<keyword evidence="1" id="KW-0732">Signal</keyword>
<feature type="chain" id="PRO_5047194114" description="DUF4142 domain-containing protein" evidence="1">
    <location>
        <begin position="27"/>
        <end position="132"/>
    </location>
</feature>
<keyword evidence="3" id="KW-1185">Reference proteome</keyword>
<feature type="signal peptide" evidence="1">
    <location>
        <begin position="1"/>
        <end position="26"/>
    </location>
</feature>
<evidence type="ECO:0000256" key="1">
    <source>
        <dbReference type="SAM" id="SignalP"/>
    </source>
</evidence>
<organism evidence="2 3">
    <name type="scientific">Nitratireductor thuwali</name>
    <dbReference type="NCBI Taxonomy" id="2267699"/>
    <lineage>
        <taxon>Bacteria</taxon>
        <taxon>Pseudomonadati</taxon>
        <taxon>Pseudomonadota</taxon>
        <taxon>Alphaproteobacteria</taxon>
        <taxon>Hyphomicrobiales</taxon>
        <taxon>Phyllobacteriaceae</taxon>
        <taxon>Nitratireductor</taxon>
    </lineage>
</organism>
<gene>
    <name evidence="2" type="ORF">NTH_00917</name>
</gene>
<accession>A0ABY5MEK2</accession>
<evidence type="ECO:0000313" key="2">
    <source>
        <dbReference type="EMBL" id="UUP16470.1"/>
    </source>
</evidence>
<protein>
    <recommendedName>
        <fullName evidence="4">DUF4142 domain-containing protein</fullName>
    </recommendedName>
</protein>
<reference evidence="2 3" key="1">
    <citation type="submission" date="2018-07" db="EMBL/GenBank/DDBJ databases">
        <title>Genome sequence of Nitratireductor thuwali#1536.</title>
        <authorList>
            <person name="Michoud G."/>
            <person name="Merlino G."/>
            <person name="Sefrji F.O."/>
            <person name="Daffonchio D."/>
        </authorList>
    </citation>
    <scope>NUCLEOTIDE SEQUENCE [LARGE SCALE GENOMIC DNA]</scope>
    <source>
        <strain evidence="3">Nit1536</strain>
    </source>
</reference>